<keyword evidence="2" id="KW-0413">Isomerase</keyword>
<sequence length="321" mass="35542">MNRRYFIKNTGMAGLALGVSPMLIDVMKDFDNQLDIRQFFKLSLAQWSVHKQIWDKSLHPFDFAQKAKSLGFEAVEYVNQLYNDEIAKSSLDTVVKELKKRAKDQGVTNVLIMIDGEGDLAAATKQGRDEAISLHSKWVDAAAELGCKSIRVNLFGDAVNNDFDKWKEVSVDGLGRLAQYAAKSKINVIVENHGGISSDAGKLTDVIRAIGLKICGTLPDFGNFCVKRQGGERWGAPCIDEYDKYKGVLEMMPFAHGVSAKTFDFDNQGNETTIDYFRMLKIVKEAGYTGHIGIEYEGERLTEEQGIAATKALLLRAAAGL</sequence>
<dbReference type="Pfam" id="PF01261">
    <property type="entry name" value="AP_endonuc_2"/>
    <property type="match status" value="1"/>
</dbReference>
<dbReference type="PANTHER" id="PTHR12110">
    <property type="entry name" value="HYDROXYPYRUVATE ISOMERASE"/>
    <property type="match status" value="1"/>
</dbReference>
<evidence type="ECO:0000313" key="2">
    <source>
        <dbReference type="EMBL" id="KOS05873.1"/>
    </source>
</evidence>
<feature type="domain" description="Xylose isomerase-like TIM barrel" evidence="1">
    <location>
        <begin position="65"/>
        <end position="310"/>
    </location>
</feature>
<organism evidence="2 3">
    <name type="scientific">Flavobacterium akiainvivens</name>
    <dbReference type="NCBI Taxonomy" id="1202724"/>
    <lineage>
        <taxon>Bacteria</taxon>
        <taxon>Pseudomonadati</taxon>
        <taxon>Bacteroidota</taxon>
        <taxon>Flavobacteriia</taxon>
        <taxon>Flavobacteriales</taxon>
        <taxon>Flavobacteriaceae</taxon>
        <taxon>Flavobacterium</taxon>
    </lineage>
</organism>
<comment type="caution">
    <text evidence="2">The sequence shown here is derived from an EMBL/GenBank/DDBJ whole genome shotgun (WGS) entry which is preliminary data.</text>
</comment>
<dbReference type="STRING" id="1202724.AM493_07350"/>
<dbReference type="InterPro" id="IPR013022">
    <property type="entry name" value="Xyl_isomerase-like_TIM-brl"/>
</dbReference>
<dbReference type="OrthoDB" id="1114629at2"/>
<dbReference type="PANTHER" id="PTHR12110:SF53">
    <property type="entry name" value="BLR5974 PROTEIN"/>
    <property type="match status" value="1"/>
</dbReference>
<dbReference type="AlphaFoldDB" id="A0A0M8M8S0"/>
<dbReference type="Proteomes" id="UP000037755">
    <property type="component" value="Unassembled WGS sequence"/>
</dbReference>
<dbReference type="EMBL" id="LIYD01000005">
    <property type="protein sequence ID" value="KOS05873.1"/>
    <property type="molecule type" value="Genomic_DNA"/>
</dbReference>
<dbReference type="InterPro" id="IPR036237">
    <property type="entry name" value="Xyl_isomerase-like_sf"/>
</dbReference>
<evidence type="ECO:0000259" key="1">
    <source>
        <dbReference type="Pfam" id="PF01261"/>
    </source>
</evidence>
<dbReference type="InterPro" id="IPR050312">
    <property type="entry name" value="IolE/XylAMocC-like"/>
</dbReference>
<accession>A0A0M8M8S0</accession>
<dbReference type="RefSeq" id="WP_054407175.1">
    <property type="nucleotide sequence ID" value="NZ_FOYA01000008.1"/>
</dbReference>
<dbReference type="PATRIC" id="fig|1202724.3.peg.1529"/>
<keyword evidence="3" id="KW-1185">Reference proteome</keyword>
<gene>
    <name evidence="2" type="ORF">AM493_07350</name>
</gene>
<name>A0A0M8M8S0_9FLAO</name>
<dbReference type="Gene3D" id="3.20.20.150">
    <property type="entry name" value="Divalent-metal-dependent TIM barrel enzymes"/>
    <property type="match status" value="1"/>
</dbReference>
<proteinExistence type="predicted"/>
<dbReference type="SUPFAM" id="SSF51658">
    <property type="entry name" value="Xylose isomerase-like"/>
    <property type="match status" value="1"/>
</dbReference>
<dbReference type="GO" id="GO:0016853">
    <property type="term" value="F:isomerase activity"/>
    <property type="evidence" value="ECO:0007669"/>
    <property type="project" value="UniProtKB-KW"/>
</dbReference>
<protein>
    <submittedName>
        <fullName evidence="2">Xylose isomerase</fullName>
    </submittedName>
</protein>
<evidence type="ECO:0000313" key="3">
    <source>
        <dbReference type="Proteomes" id="UP000037755"/>
    </source>
</evidence>
<reference evidence="2 3" key="1">
    <citation type="submission" date="2015-08" db="EMBL/GenBank/DDBJ databases">
        <title>Whole genome sequence of Flavobacterium akiainvivens IK-1T, from decaying Wikstroemia oahuensis, an endemic Hawaiian shrub.</title>
        <authorList>
            <person name="Wan X."/>
            <person name="Hou S."/>
            <person name="Saito J."/>
            <person name="Donachie S."/>
        </authorList>
    </citation>
    <scope>NUCLEOTIDE SEQUENCE [LARGE SCALE GENOMIC DNA]</scope>
    <source>
        <strain evidence="2 3">IK-1</strain>
    </source>
</reference>